<dbReference type="AlphaFoldDB" id="A0A5N5ZQX0"/>
<evidence type="ECO:0008006" key="3">
    <source>
        <dbReference type="Google" id="ProtNLM"/>
    </source>
</evidence>
<evidence type="ECO:0000313" key="1">
    <source>
        <dbReference type="EMBL" id="KAB8158907.1"/>
    </source>
</evidence>
<accession>A0A5N5ZQX0</accession>
<reference evidence="1" key="1">
    <citation type="submission" date="2019-10" db="EMBL/GenBank/DDBJ databases">
        <title>Nonomuraea sp. nov., isolated from Phyllanthus amarus.</title>
        <authorList>
            <person name="Klykleung N."/>
            <person name="Tanasupawat S."/>
        </authorList>
    </citation>
    <scope>NUCLEOTIDE SEQUENCE [LARGE SCALE GENOMIC DNA]</scope>
    <source>
        <strain evidence="1">3MP-10</strain>
    </source>
</reference>
<dbReference type="Proteomes" id="UP000314251">
    <property type="component" value="Unassembled WGS sequence"/>
</dbReference>
<comment type="caution">
    <text evidence="1">The sequence shown here is derived from an EMBL/GenBank/DDBJ whole genome shotgun (WGS) entry which is preliminary data.</text>
</comment>
<dbReference type="RefSeq" id="WP_139675030.1">
    <property type="nucleotide sequence ID" value="NZ_VDLY02000026.1"/>
</dbReference>
<proteinExistence type="predicted"/>
<protein>
    <recommendedName>
        <fullName evidence="3">WXG100 family type VII secretion target</fullName>
    </recommendedName>
</protein>
<sequence>MSWSFPVAPSPEQEADYPALGFVPAPGDEPTAARIAQDVRQTATVLGDIVFLLSGTSGPGQWRGRSAEAFRENFDDDFRPKVAAARESFAVAASALEDWAAHMPEAQHRARNLEIEAREAQAALAALPTPTPVNPWEDMPDEDRERALDTFRRQRTDQEAAEQRLESVRARARELLAEYTEFGESVADRLDRAMNIAPNKPGWLSRIGDAIGAIIEEVGDIAQSVMENVGRWIREHAARLARLGDFYFLVANVIGTLQNITRWGARFVPVPHIRLGLQLVSQGLKTSETMLKLAGLGAYGLADWGGADVTYPWEELEMPWENTPWEDDVDTRPVEMDQFLPQGSYIEPAAAGAEAGPFLPSAANSRAVGGALPDTAETADANQLGPAVLPSPRPVAIPEVPLLRSFDSAWQGVAVAA</sequence>
<dbReference type="OrthoDB" id="3831541at2"/>
<keyword evidence="2" id="KW-1185">Reference proteome</keyword>
<evidence type="ECO:0000313" key="2">
    <source>
        <dbReference type="Proteomes" id="UP000314251"/>
    </source>
</evidence>
<dbReference type="EMBL" id="VDLY02000026">
    <property type="protein sequence ID" value="KAB8158907.1"/>
    <property type="molecule type" value="Genomic_DNA"/>
</dbReference>
<name>A0A5N5ZQX0_9ACTN</name>
<gene>
    <name evidence="1" type="ORF">FH607_028845</name>
</gene>
<organism evidence="1 2">
    <name type="scientific">Streptomyces mimosae</name>
    <dbReference type="NCBI Taxonomy" id="2586635"/>
    <lineage>
        <taxon>Bacteria</taxon>
        <taxon>Bacillati</taxon>
        <taxon>Actinomycetota</taxon>
        <taxon>Actinomycetes</taxon>
        <taxon>Kitasatosporales</taxon>
        <taxon>Streptomycetaceae</taxon>
        <taxon>Streptomyces</taxon>
    </lineage>
</organism>